<keyword evidence="1" id="KW-0472">Membrane</keyword>
<keyword evidence="1" id="KW-1133">Transmembrane helix</keyword>
<organism evidence="2 3">
    <name type="scientific">Croceicoccus mobilis</name>
    <dbReference type="NCBI Taxonomy" id="1703339"/>
    <lineage>
        <taxon>Bacteria</taxon>
        <taxon>Pseudomonadati</taxon>
        <taxon>Pseudomonadota</taxon>
        <taxon>Alphaproteobacteria</taxon>
        <taxon>Sphingomonadales</taxon>
        <taxon>Erythrobacteraceae</taxon>
        <taxon>Croceicoccus</taxon>
    </lineage>
</organism>
<keyword evidence="1" id="KW-0812">Transmembrane</keyword>
<reference evidence="2" key="2">
    <citation type="submission" date="2020-09" db="EMBL/GenBank/DDBJ databases">
        <authorList>
            <person name="Sun Q."/>
            <person name="Zhou Y."/>
        </authorList>
    </citation>
    <scope>NUCLEOTIDE SEQUENCE</scope>
    <source>
        <strain evidence="2">CGMCC 1.15360</strain>
    </source>
</reference>
<dbReference type="AlphaFoldDB" id="A0A916YYR1"/>
<keyword evidence="3" id="KW-1185">Reference proteome</keyword>
<evidence type="ECO:0000313" key="2">
    <source>
        <dbReference type="EMBL" id="GGD67640.1"/>
    </source>
</evidence>
<evidence type="ECO:0000313" key="3">
    <source>
        <dbReference type="Proteomes" id="UP000612349"/>
    </source>
</evidence>
<reference evidence="2" key="1">
    <citation type="journal article" date="2014" name="Int. J. Syst. Evol. Microbiol.">
        <title>Complete genome sequence of Corynebacterium casei LMG S-19264T (=DSM 44701T), isolated from a smear-ripened cheese.</title>
        <authorList>
            <consortium name="US DOE Joint Genome Institute (JGI-PGF)"/>
            <person name="Walter F."/>
            <person name="Albersmeier A."/>
            <person name="Kalinowski J."/>
            <person name="Ruckert C."/>
        </authorList>
    </citation>
    <scope>NUCLEOTIDE SEQUENCE</scope>
    <source>
        <strain evidence="2">CGMCC 1.15360</strain>
    </source>
</reference>
<comment type="caution">
    <text evidence="2">The sequence shown here is derived from an EMBL/GenBank/DDBJ whole genome shotgun (WGS) entry which is preliminary data.</text>
</comment>
<feature type="transmembrane region" description="Helical" evidence="1">
    <location>
        <begin position="12"/>
        <end position="29"/>
    </location>
</feature>
<protein>
    <submittedName>
        <fullName evidence="2">Uncharacterized protein</fullName>
    </submittedName>
</protein>
<feature type="transmembrane region" description="Helical" evidence="1">
    <location>
        <begin position="50"/>
        <end position="70"/>
    </location>
</feature>
<sequence>MNWFLVSDAGHWTLLALAALCVVVVALAGDWRRARRKSPDAVGCMPWTSVFMAALLVAVVAGALAVMTWLKP</sequence>
<accession>A0A916YYR1</accession>
<evidence type="ECO:0000256" key="1">
    <source>
        <dbReference type="SAM" id="Phobius"/>
    </source>
</evidence>
<dbReference type="RefSeq" id="WP_066771167.1">
    <property type="nucleotide sequence ID" value="NZ_BMIP01000003.1"/>
</dbReference>
<proteinExistence type="predicted"/>
<name>A0A916YYR1_9SPHN</name>
<gene>
    <name evidence="2" type="ORF">GCM10010990_16400</name>
</gene>
<dbReference type="EMBL" id="BMIP01000003">
    <property type="protein sequence ID" value="GGD67640.1"/>
    <property type="molecule type" value="Genomic_DNA"/>
</dbReference>
<dbReference type="Proteomes" id="UP000612349">
    <property type="component" value="Unassembled WGS sequence"/>
</dbReference>